<dbReference type="Gene3D" id="2.60.120.330">
    <property type="entry name" value="B-lactam Antibiotic, Isopenicillin N Synthase, Chain"/>
    <property type="match status" value="1"/>
</dbReference>
<name>A0A4V6CSR3_9ACTN</name>
<comment type="caution">
    <text evidence="5">The sequence shown here is derived from an EMBL/GenBank/DDBJ whole genome shotgun (WGS) entry which is preliminary data.</text>
</comment>
<dbReference type="InterPro" id="IPR044861">
    <property type="entry name" value="IPNS-like_FE2OG_OXY"/>
</dbReference>
<dbReference type="InterPro" id="IPR050231">
    <property type="entry name" value="Iron_ascorbate_oxido_reductase"/>
</dbReference>
<reference evidence="5 6" key="1">
    <citation type="submission" date="2019-05" db="EMBL/GenBank/DDBJ databases">
        <title>Nakamurella sp. N5BH11, whole genome shotgun sequence.</title>
        <authorList>
            <person name="Tuo L."/>
        </authorList>
    </citation>
    <scope>NUCLEOTIDE SEQUENCE [LARGE SCALE GENOMIC DNA]</scope>
    <source>
        <strain evidence="5 6">N5BH11</strain>
    </source>
</reference>
<evidence type="ECO:0000256" key="1">
    <source>
        <dbReference type="ARBA" id="ARBA00004792"/>
    </source>
</evidence>
<dbReference type="InterPro" id="IPR005123">
    <property type="entry name" value="Oxoglu/Fe-dep_dioxygenase_dom"/>
</dbReference>
<proteinExistence type="inferred from homology"/>
<keyword evidence="3" id="KW-0560">Oxidoreductase</keyword>
<dbReference type="RefSeq" id="WP_137448539.1">
    <property type="nucleotide sequence ID" value="NZ_SZZH01000001.1"/>
</dbReference>
<organism evidence="5 6">
    <name type="scientific">Nakamurella flava</name>
    <dbReference type="NCBI Taxonomy" id="2576308"/>
    <lineage>
        <taxon>Bacteria</taxon>
        <taxon>Bacillati</taxon>
        <taxon>Actinomycetota</taxon>
        <taxon>Actinomycetes</taxon>
        <taxon>Nakamurellales</taxon>
        <taxon>Nakamurellaceae</taxon>
        <taxon>Nakamurella</taxon>
    </lineage>
</organism>
<dbReference type="Pfam" id="PF03171">
    <property type="entry name" value="2OG-FeII_Oxy"/>
    <property type="match status" value="1"/>
</dbReference>
<dbReference type="EMBL" id="SZZH01000001">
    <property type="protein sequence ID" value="TKV61235.1"/>
    <property type="molecule type" value="Genomic_DNA"/>
</dbReference>
<keyword evidence="3" id="KW-0479">Metal-binding</keyword>
<accession>A0A4V6CSR3</accession>
<dbReference type="PROSITE" id="PS51471">
    <property type="entry name" value="FE2OG_OXY"/>
    <property type="match status" value="1"/>
</dbReference>
<dbReference type="Proteomes" id="UP000306985">
    <property type="component" value="Unassembled WGS sequence"/>
</dbReference>
<evidence type="ECO:0000259" key="4">
    <source>
        <dbReference type="PROSITE" id="PS51471"/>
    </source>
</evidence>
<dbReference type="SUPFAM" id="SSF51197">
    <property type="entry name" value="Clavaminate synthase-like"/>
    <property type="match status" value="1"/>
</dbReference>
<keyword evidence="3" id="KW-0408">Iron</keyword>
<keyword evidence="6" id="KW-1185">Reference proteome</keyword>
<gene>
    <name evidence="5" type="ORF">FDO65_06325</name>
</gene>
<dbReference type="InterPro" id="IPR027443">
    <property type="entry name" value="IPNS-like_sf"/>
</dbReference>
<dbReference type="AlphaFoldDB" id="A0A4V6CSR3"/>
<dbReference type="GO" id="GO:0016491">
    <property type="term" value="F:oxidoreductase activity"/>
    <property type="evidence" value="ECO:0007669"/>
    <property type="project" value="UniProtKB-KW"/>
</dbReference>
<dbReference type="PANTHER" id="PTHR47990">
    <property type="entry name" value="2-OXOGLUTARATE (2OG) AND FE(II)-DEPENDENT OXYGENASE SUPERFAMILY PROTEIN-RELATED"/>
    <property type="match status" value="1"/>
</dbReference>
<dbReference type="InterPro" id="IPR026992">
    <property type="entry name" value="DIOX_N"/>
</dbReference>
<evidence type="ECO:0000256" key="2">
    <source>
        <dbReference type="ARBA" id="ARBA00023194"/>
    </source>
</evidence>
<keyword evidence="2" id="KW-0045">Antibiotic biosynthesis</keyword>
<sequence>MATAQAVGGRLDIPVVDIAGFSSGDSTVRERVARQVDRAARTVGFMQISGHGIPELAADGLTEAMDGFFALPFERKQALRPADVSVNRGYTGPRTESLSHSLGVESAADLFEAFNVGSTAGQYGKAVPDDVEDHYPANMWPDRPALFERNVQAWMEQAGGLARTLTEVFAVALGLPADYFKAYTDHSIDMLRMNRYSMPDGDVRLEPGQLGMGPHTDFGIVTVLWADDVLPGLQILDSEGGWHDVRPAPGALLINLGDLLARWTNDRWISTMHRVLAPIGSDGTPILRRSAAYFHDGNADAVVSCLPGCADAGEMYYEPISVAEHIAAKLAGSRGGTLNVAAAREASRLRQV</sequence>
<protein>
    <submittedName>
        <fullName evidence="5">Isopenicillin N synthase family oxygenase</fullName>
    </submittedName>
</protein>
<comment type="pathway">
    <text evidence="1">Antibiotic biosynthesis.</text>
</comment>
<evidence type="ECO:0000313" key="6">
    <source>
        <dbReference type="Proteomes" id="UP000306985"/>
    </source>
</evidence>
<evidence type="ECO:0000313" key="5">
    <source>
        <dbReference type="EMBL" id="TKV61235.1"/>
    </source>
</evidence>
<dbReference type="PRINTS" id="PR00682">
    <property type="entry name" value="IPNSYNTHASE"/>
</dbReference>
<evidence type="ECO:0000256" key="3">
    <source>
        <dbReference type="RuleBase" id="RU003682"/>
    </source>
</evidence>
<dbReference type="OrthoDB" id="21825at2"/>
<dbReference type="GO" id="GO:0017000">
    <property type="term" value="P:antibiotic biosynthetic process"/>
    <property type="evidence" value="ECO:0007669"/>
    <property type="project" value="UniProtKB-KW"/>
</dbReference>
<comment type="similarity">
    <text evidence="3">Belongs to the iron/ascorbate-dependent oxidoreductase family.</text>
</comment>
<feature type="domain" description="Fe2OG dioxygenase" evidence="4">
    <location>
        <begin position="187"/>
        <end position="297"/>
    </location>
</feature>
<dbReference type="Pfam" id="PF14226">
    <property type="entry name" value="DIOX_N"/>
    <property type="match status" value="1"/>
</dbReference>
<dbReference type="GO" id="GO:0046872">
    <property type="term" value="F:metal ion binding"/>
    <property type="evidence" value="ECO:0007669"/>
    <property type="project" value="UniProtKB-KW"/>
</dbReference>